<feature type="domain" description="Methyltransferase type 11" evidence="1">
    <location>
        <begin position="55"/>
        <end position="145"/>
    </location>
</feature>
<dbReference type="CDD" id="cd02440">
    <property type="entry name" value="AdoMet_MTases"/>
    <property type="match status" value="1"/>
</dbReference>
<protein>
    <submittedName>
        <fullName evidence="2">SAM-dependent methyltransferase</fullName>
    </submittedName>
</protein>
<dbReference type="SUPFAM" id="SSF53335">
    <property type="entry name" value="S-adenosyl-L-methionine-dependent methyltransferases"/>
    <property type="match status" value="1"/>
</dbReference>
<dbReference type="GO" id="GO:0032259">
    <property type="term" value="P:methylation"/>
    <property type="evidence" value="ECO:0007669"/>
    <property type="project" value="UniProtKB-KW"/>
</dbReference>
<gene>
    <name evidence="2" type="ORF">D7M11_29755</name>
</gene>
<evidence type="ECO:0000313" key="3">
    <source>
        <dbReference type="Proteomes" id="UP000282311"/>
    </source>
</evidence>
<keyword evidence="2" id="KW-0808">Transferase</keyword>
<keyword evidence="3" id="KW-1185">Reference proteome</keyword>
<dbReference type="Proteomes" id="UP000282311">
    <property type="component" value="Unassembled WGS sequence"/>
</dbReference>
<keyword evidence="2" id="KW-0489">Methyltransferase</keyword>
<proteinExistence type="predicted"/>
<dbReference type="PANTHER" id="PTHR43591:SF24">
    <property type="entry name" value="2-METHOXY-6-POLYPRENYL-1,4-BENZOQUINOL METHYLASE, MITOCHONDRIAL"/>
    <property type="match status" value="1"/>
</dbReference>
<organism evidence="2 3">
    <name type="scientific">Paenibacillus ginsengarvi</name>
    <dbReference type="NCBI Taxonomy" id="400777"/>
    <lineage>
        <taxon>Bacteria</taxon>
        <taxon>Bacillati</taxon>
        <taxon>Bacillota</taxon>
        <taxon>Bacilli</taxon>
        <taxon>Bacillales</taxon>
        <taxon>Paenibacillaceae</taxon>
        <taxon>Paenibacillus</taxon>
    </lineage>
</organism>
<dbReference type="AlphaFoldDB" id="A0A3B0BDX1"/>
<dbReference type="Pfam" id="PF08241">
    <property type="entry name" value="Methyltransf_11"/>
    <property type="match status" value="1"/>
</dbReference>
<dbReference type="InterPro" id="IPR013216">
    <property type="entry name" value="Methyltransf_11"/>
</dbReference>
<name>A0A3B0BDX1_9BACL</name>
<dbReference type="EMBL" id="RBAH01000030">
    <property type="protein sequence ID" value="RKN70631.1"/>
    <property type="molecule type" value="Genomic_DNA"/>
</dbReference>
<accession>A0A3B0BDX1</accession>
<evidence type="ECO:0000259" key="1">
    <source>
        <dbReference type="Pfam" id="PF08241"/>
    </source>
</evidence>
<dbReference type="PANTHER" id="PTHR43591">
    <property type="entry name" value="METHYLTRANSFERASE"/>
    <property type="match status" value="1"/>
</dbReference>
<comment type="caution">
    <text evidence="2">The sequence shown here is derived from an EMBL/GenBank/DDBJ whole genome shotgun (WGS) entry which is preliminary data.</text>
</comment>
<dbReference type="Gene3D" id="3.40.50.150">
    <property type="entry name" value="Vaccinia Virus protein VP39"/>
    <property type="match status" value="1"/>
</dbReference>
<reference evidence="2 3" key="1">
    <citation type="journal article" date="2007" name="Int. J. Syst. Evol. Microbiol.">
        <title>Paenibacillus ginsengarvi sp. nov., isolated from soil from ginseng cultivation.</title>
        <authorList>
            <person name="Yoon M.H."/>
            <person name="Ten L.N."/>
            <person name="Im W.T."/>
        </authorList>
    </citation>
    <scope>NUCLEOTIDE SEQUENCE [LARGE SCALE GENOMIC DNA]</scope>
    <source>
        <strain evidence="2 3">KCTC 13059</strain>
    </source>
</reference>
<dbReference type="InterPro" id="IPR029063">
    <property type="entry name" value="SAM-dependent_MTases_sf"/>
</dbReference>
<dbReference type="GO" id="GO:0008757">
    <property type="term" value="F:S-adenosylmethionine-dependent methyltransferase activity"/>
    <property type="evidence" value="ECO:0007669"/>
    <property type="project" value="InterPro"/>
</dbReference>
<evidence type="ECO:0000313" key="2">
    <source>
        <dbReference type="EMBL" id="RKN70631.1"/>
    </source>
</evidence>
<sequence length="238" mass="26084">MLEWEAALLAQYDGFAEQYNQLVKQGGPTGPEAAFRYIETQLGRLADVRGLAICDVGCGQGELSLRLSRSGADVTGVDLSSEQLAIARGESDRVRWVLDDAMELGTLPDEAFDFVVSSVMLMDVSDHAKVFRASHRILKPGGAMIWVIMHPCFQSPFSHPLGDGSRKVLDYREQFWKSGGTGTIRSTLGAYHRPLAMYINDFMGAGFALGRVDELDRLDTSVDVLPAHFAAIGFKLPK</sequence>